<evidence type="ECO:0000313" key="2">
    <source>
        <dbReference type="EMBL" id="BBH89941.1"/>
    </source>
</evidence>
<name>A0A455SS49_9CHLR</name>
<dbReference type="AlphaFoldDB" id="A0A455SS49"/>
<feature type="compositionally biased region" description="Basic residues" evidence="1">
    <location>
        <begin position="1"/>
        <end position="11"/>
    </location>
</feature>
<feature type="region of interest" description="Disordered" evidence="1">
    <location>
        <begin position="1"/>
        <end position="24"/>
    </location>
</feature>
<evidence type="ECO:0000256" key="1">
    <source>
        <dbReference type="SAM" id="MobiDB-lite"/>
    </source>
</evidence>
<evidence type="ECO:0008006" key="3">
    <source>
        <dbReference type="Google" id="ProtNLM"/>
    </source>
</evidence>
<organism evidence="2">
    <name type="scientific">Thermosporothrix sp. COM3</name>
    <dbReference type="NCBI Taxonomy" id="2490863"/>
    <lineage>
        <taxon>Bacteria</taxon>
        <taxon>Bacillati</taxon>
        <taxon>Chloroflexota</taxon>
        <taxon>Ktedonobacteria</taxon>
        <taxon>Ktedonobacterales</taxon>
        <taxon>Thermosporotrichaceae</taxon>
        <taxon>Thermosporothrix</taxon>
    </lineage>
</organism>
<dbReference type="EMBL" id="AP019376">
    <property type="protein sequence ID" value="BBH89941.1"/>
    <property type="molecule type" value="Genomic_DNA"/>
</dbReference>
<reference evidence="2" key="1">
    <citation type="submission" date="2018-12" db="EMBL/GenBank/DDBJ databases">
        <title>Novel natural products biosynthetic potential of the class Ktedonobacteria.</title>
        <authorList>
            <person name="Zheng Y."/>
            <person name="Saitou A."/>
            <person name="Wang C.M."/>
            <person name="Toyoda A."/>
            <person name="Minakuchi Y."/>
            <person name="Sekiguchi Y."/>
            <person name="Ueda K."/>
            <person name="Takano H."/>
            <person name="Sakai Y."/>
            <person name="Yokota A."/>
            <person name="Yabe S."/>
        </authorList>
    </citation>
    <scope>NUCLEOTIDE SEQUENCE</scope>
    <source>
        <strain evidence="2">COM3</strain>
    </source>
</reference>
<proteinExistence type="predicted"/>
<protein>
    <recommendedName>
        <fullName evidence="3">SprT-like domain-containing protein</fullName>
    </recommendedName>
</protein>
<gene>
    <name evidence="2" type="ORF">KTC_46920</name>
</gene>
<accession>A0A455SS49</accession>
<sequence>MTTAPRARKKSAPAPPPQQDEPIIHGDTQTLLRWLIHYWEKLALPTAELSFLAMTQDRREFARWTGKRLNPLVLGCYCYLSTQRADAQRPTSGSPHTMAPVHWHLIFIEPDMQPQSIEVTIAHELIHLADRVNGTPRRHRHHGFDAIAVEEAAITGYSLEELRALLHEEGQRREKARRAARPLRYLYECPHCKKQYPRARRYSQPVSCSSCDKDYNPRFHLRLASLL</sequence>